<organism evidence="2 3">
    <name type="scientific">Mycoplasma ovis str. Michigan</name>
    <dbReference type="NCBI Taxonomy" id="1415773"/>
    <lineage>
        <taxon>Bacteria</taxon>
        <taxon>Bacillati</taxon>
        <taxon>Mycoplasmatota</taxon>
        <taxon>Mollicutes</taxon>
        <taxon>Mycoplasmataceae</taxon>
        <taxon>Mycoplasma</taxon>
    </lineage>
</organism>
<feature type="coiled-coil region" evidence="1">
    <location>
        <begin position="1"/>
        <end position="35"/>
    </location>
</feature>
<dbReference type="Proteomes" id="UP000018745">
    <property type="component" value="Chromosome"/>
</dbReference>
<keyword evidence="3" id="KW-1185">Reference proteome</keyword>
<accession>A0ABM5P280</accession>
<reference evidence="2 3" key="1">
    <citation type="journal article" date="2014" name="Genome Announc.">
        <title>Complete Genome Sequence of Mycoplasma ovis Strain Michigan, a Hemoplasma of Sheep with Two Distinct 16S rRNA Genes.</title>
        <authorList>
            <person name="Deshuillers P.L."/>
            <person name="Santos A.P."/>
            <person name="do Nascimento N.C."/>
            <person name="Hampel J.A."/>
            <person name="Bergin I.L."/>
            <person name="Dyson M.C."/>
            <person name="Messick J.B."/>
        </authorList>
    </citation>
    <scope>NUCLEOTIDE SEQUENCE [LARGE SCALE GENOMIC DNA]</scope>
    <source>
        <strain evidence="2 3">Michigan</strain>
    </source>
</reference>
<name>A0ABM5P280_9MOLU</name>
<evidence type="ECO:0000313" key="2">
    <source>
        <dbReference type="EMBL" id="AHC40515.1"/>
    </source>
</evidence>
<evidence type="ECO:0000313" key="3">
    <source>
        <dbReference type="Proteomes" id="UP000018745"/>
    </source>
</evidence>
<protein>
    <submittedName>
        <fullName evidence="2">Uncharacterized protein</fullName>
    </submittedName>
</protein>
<sequence length="37" mass="4507">MEKINKDAQVEKDNLKREKDDLKEKLKKLNYLEKIFA</sequence>
<gene>
    <name evidence="2" type="ORF">OVS_03920</name>
</gene>
<proteinExistence type="predicted"/>
<dbReference type="EMBL" id="CP006935">
    <property type="protein sequence ID" value="AHC40515.1"/>
    <property type="molecule type" value="Genomic_DNA"/>
</dbReference>
<evidence type="ECO:0000256" key="1">
    <source>
        <dbReference type="SAM" id="Coils"/>
    </source>
</evidence>
<keyword evidence="1" id="KW-0175">Coiled coil</keyword>